<keyword evidence="1" id="KW-0812">Transmembrane</keyword>
<evidence type="ECO:0008006" key="5">
    <source>
        <dbReference type="Google" id="ProtNLM"/>
    </source>
</evidence>
<keyword evidence="4" id="KW-1185">Reference proteome</keyword>
<dbReference type="OrthoDB" id="55052at2759"/>
<reference evidence="3 4" key="1">
    <citation type="journal article" date="2012" name="Genome Biol.">
        <title>Genome and low-iron response of an oceanic diatom adapted to chronic iron limitation.</title>
        <authorList>
            <person name="Lommer M."/>
            <person name="Specht M."/>
            <person name="Roy A.S."/>
            <person name="Kraemer L."/>
            <person name="Andreson R."/>
            <person name="Gutowska M.A."/>
            <person name="Wolf J."/>
            <person name="Bergner S.V."/>
            <person name="Schilhabel M.B."/>
            <person name="Klostermeier U.C."/>
            <person name="Beiko R.G."/>
            <person name="Rosenstiel P."/>
            <person name="Hippler M."/>
            <person name="Laroche J."/>
        </authorList>
    </citation>
    <scope>NUCLEOTIDE SEQUENCE [LARGE SCALE GENOMIC DNA]</scope>
    <source>
        <strain evidence="3 4">CCMP1005</strain>
    </source>
</reference>
<keyword evidence="1" id="KW-1133">Transmembrane helix</keyword>
<protein>
    <recommendedName>
        <fullName evidence="5">MARVEL domain-containing protein</fullName>
    </recommendedName>
</protein>
<evidence type="ECO:0000313" key="3">
    <source>
        <dbReference type="EMBL" id="EJK76838.1"/>
    </source>
</evidence>
<feature type="signal peptide" evidence="2">
    <location>
        <begin position="1"/>
        <end position="17"/>
    </location>
</feature>
<feature type="transmembrane region" description="Helical" evidence="1">
    <location>
        <begin position="160"/>
        <end position="177"/>
    </location>
</feature>
<sequence length="208" mass="22068">MSLCAFGLLFVGPPCQFLKFTSTPGDVSLNFGLYNFQGFQAGDSNSTSAAAYTDHCQLYPDTVHVDGTWKAARVFNGIAIILGGSILMIDIFSGCLSMKRGKSFMLGVVIYAICCLCTGLSFMVLNSALCKNNSVVEEINEAGGIQFGDSCKISMGGKSTIASCVLYFTCAIATLLIHPRKSEEKSSAAGLDEPFFNQDGTPNSTAVI</sequence>
<evidence type="ECO:0000256" key="1">
    <source>
        <dbReference type="SAM" id="Phobius"/>
    </source>
</evidence>
<accession>K0TDQ1</accession>
<name>K0TDQ1_THAOC</name>
<dbReference type="AlphaFoldDB" id="K0TDQ1"/>
<dbReference type="Proteomes" id="UP000266841">
    <property type="component" value="Unassembled WGS sequence"/>
</dbReference>
<proteinExistence type="predicted"/>
<evidence type="ECO:0000313" key="4">
    <source>
        <dbReference type="Proteomes" id="UP000266841"/>
    </source>
</evidence>
<keyword evidence="2" id="KW-0732">Signal</keyword>
<feature type="transmembrane region" description="Helical" evidence="1">
    <location>
        <begin position="74"/>
        <end position="92"/>
    </location>
</feature>
<comment type="caution">
    <text evidence="3">The sequence shown here is derived from an EMBL/GenBank/DDBJ whole genome shotgun (WGS) entry which is preliminary data.</text>
</comment>
<evidence type="ECO:0000256" key="2">
    <source>
        <dbReference type="SAM" id="SignalP"/>
    </source>
</evidence>
<organism evidence="3 4">
    <name type="scientific">Thalassiosira oceanica</name>
    <name type="common">Marine diatom</name>
    <dbReference type="NCBI Taxonomy" id="159749"/>
    <lineage>
        <taxon>Eukaryota</taxon>
        <taxon>Sar</taxon>
        <taxon>Stramenopiles</taxon>
        <taxon>Ochrophyta</taxon>
        <taxon>Bacillariophyta</taxon>
        <taxon>Coscinodiscophyceae</taxon>
        <taxon>Thalassiosirophycidae</taxon>
        <taxon>Thalassiosirales</taxon>
        <taxon>Thalassiosiraceae</taxon>
        <taxon>Thalassiosira</taxon>
    </lineage>
</organism>
<gene>
    <name evidence="3" type="ORF">THAOC_01381</name>
</gene>
<dbReference type="EMBL" id="AGNL01001643">
    <property type="protein sequence ID" value="EJK76838.1"/>
    <property type="molecule type" value="Genomic_DNA"/>
</dbReference>
<keyword evidence="1" id="KW-0472">Membrane</keyword>
<feature type="chain" id="PRO_5003838378" description="MARVEL domain-containing protein" evidence="2">
    <location>
        <begin position="18"/>
        <end position="208"/>
    </location>
</feature>
<feature type="transmembrane region" description="Helical" evidence="1">
    <location>
        <begin position="104"/>
        <end position="125"/>
    </location>
</feature>